<dbReference type="Proteomes" id="UP000732378">
    <property type="component" value="Unassembled WGS sequence"/>
</dbReference>
<dbReference type="InterPro" id="IPR009045">
    <property type="entry name" value="Zn_M74/Hedgehog-like"/>
</dbReference>
<evidence type="ECO:0000313" key="4">
    <source>
        <dbReference type="Proteomes" id="UP000732378"/>
    </source>
</evidence>
<dbReference type="EMBL" id="JAFBBZ010000001">
    <property type="protein sequence ID" value="MBM7507185.1"/>
    <property type="molecule type" value="Genomic_DNA"/>
</dbReference>
<evidence type="ECO:0000259" key="2">
    <source>
        <dbReference type="Pfam" id="PF13539"/>
    </source>
</evidence>
<feature type="compositionally biased region" description="Basic and acidic residues" evidence="1">
    <location>
        <begin position="134"/>
        <end position="154"/>
    </location>
</feature>
<dbReference type="SUPFAM" id="SSF55166">
    <property type="entry name" value="Hedgehog/DD-peptidase"/>
    <property type="match status" value="1"/>
</dbReference>
<comment type="caution">
    <text evidence="3">The sequence shown here is derived from an EMBL/GenBank/DDBJ whole genome shotgun (WGS) entry which is preliminary data.</text>
</comment>
<gene>
    <name evidence="3" type="ORF">JOE61_000999</name>
</gene>
<feature type="region of interest" description="Disordered" evidence="1">
    <location>
        <begin position="1"/>
        <end position="28"/>
    </location>
</feature>
<proteinExistence type="predicted"/>
<dbReference type="Pfam" id="PF13539">
    <property type="entry name" value="Peptidase_M15_4"/>
    <property type="match status" value="1"/>
</dbReference>
<evidence type="ECO:0000313" key="3">
    <source>
        <dbReference type="EMBL" id="MBM7507185.1"/>
    </source>
</evidence>
<protein>
    <recommendedName>
        <fullName evidence="2">Peptidase M15C domain-containing protein</fullName>
    </recommendedName>
</protein>
<reference evidence="3 4" key="1">
    <citation type="submission" date="2021-01" db="EMBL/GenBank/DDBJ databases">
        <title>Sequencing the genomes of 1000 actinobacteria strains.</title>
        <authorList>
            <person name="Klenk H.-P."/>
        </authorList>
    </citation>
    <scope>NUCLEOTIDE SEQUENCE [LARGE SCALE GENOMIC DNA]</scope>
    <source>
        <strain evidence="3 4">DSM 18239</strain>
    </source>
</reference>
<name>A0ABS2M7Q6_9ACTN</name>
<organism evidence="3 4">
    <name type="scientific">Nocardioides salarius</name>
    <dbReference type="NCBI Taxonomy" id="374513"/>
    <lineage>
        <taxon>Bacteria</taxon>
        <taxon>Bacillati</taxon>
        <taxon>Actinomycetota</taxon>
        <taxon>Actinomycetes</taxon>
        <taxon>Propionibacteriales</taxon>
        <taxon>Nocardioidaceae</taxon>
        <taxon>Nocardioides</taxon>
    </lineage>
</organism>
<sequence length="508" mass="55592">MPLGPARSPRRPVHSLLGHSRSGHLRHRHRPHRLLPALVLALALVLPAAGPAAADPDPGPGPDPAPEPVATVLTAEAPARYAGSRVPVRLLLTDEAGEPVAGAALRLERRRDGVWSEVPAGPTDDTGSATAEVEAARAPKDNRVRASYEGDETHAPSSTGLVRLRLRRRNAEVRLNGPGSVVDEQSVRLRVRVTTGAGEPVEGPVRLERRAGRRWVEEERLRLDQRGRAATRVAPREDTRYRARVTRRPWLDSGTSTVHRLDNRPPGTPVALPKGAPRPRRSLPAQPRAVGEGANAKVSRIPGGVWKQMTGRSWHAGCPVGRASLRLLRINYWGYDGYRYRGELVAHADAVGRMSRALADMYARELPIRSMYRVDRFGWSKRLKGADDHASMAAGNTSAFNCRQVVGRPGVRSPHSWGRSLDVNPWENPYRTSGGWLPTGWWVGRSHPRVAWRSGSHAVVSLMRGHGVRWTYGTADAHHFDAPAGGGRTAGRGDRPHLPPVCDHEVCH</sequence>
<accession>A0ABS2M7Q6</accession>
<feature type="domain" description="Peptidase M15C" evidence="2">
    <location>
        <begin position="408"/>
        <end position="481"/>
    </location>
</feature>
<dbReference type="InterPro" id="IPR039561">
    <property type="entry name" value="Peptidase_M15C"/>
</dbReference>
<dbReference type="RefSeq" id="WP_193669150.1">
    <property type="nucleotide sequence ID" value="NZ_JACDTV010000007.1"/>
</dbReference>
<keyword evidence="4" id="KW-1185">Reference proteome</keyword>
<feature type="region of interest" description="Disordered" evidence="1">
    <location>
        <begin position="115"/>
        <end position="157"/>
    </location>
</feature>
<feature type="region of interest" description="Disordered" evidence="1">
    <location>
        <begin position="254"/>
        <end position="296"/>
    </location>
</feature>
<evidence type="ECO:0000256" key="1">
    <source>
        <dbReference type="SAM" id="MobiDB-lite"/>
    </source>
</evidence>